<accession>A0A6C0DCF0</accession>
<feature type="compositionally biased region" description="Polar residues" evidence="1">
    <location>
        <begin position="1"/>
        <end position="22"/>
    </location>
</feature>
<proteinExistence type="predicted"/>
<name>A0A6C0DCF0_9ZZZZ</name>
<sequence>MTNPFRSSSRAQMGSSVYTTQDQGGGSKKAGFPYQIGRDTWVSIFLHSTDPVNGNCCTITKMQINLFPNANQSRPIGSTYTPNTYFRVV</sequence>
<feature type="region of interest" description="Disordered" evidence="1">
    <location>
        <begin position="1"/>
        <end position="30"/>
    </location>
</feature>
<dbReference type="AlphaFoldDB" id="A0A6C0DCF0"/>
<evidence type="ECO:0000256" key="1">
    <source>
        <dbReference type="SAM" id="MobiDB-lite"/>
    </source>
</evidence>
<protein>
    <submittedName>
        <fullName evidence="2">Uncharacterized protein</fullName>
    </submittedName>
</protein>
<dbReference type="EMBL" id="MN739578">
    <property type="protein sequence ID" value="QHT14060.1"/>
    <property type="molecule type" value="Genomic_DNA"/>
</dbReference>
<evidence type="ECO:0000313" key="2">
    <source>
        <dbReference type="EMBL" id="QHT14060.1"/>
    </source>
</evidence>
<reference evidence="2" key="1">
    <citation type="journal article" date="2020" name="Nature">
        <title>Giant virus diversity and host interactions through global metagenomics.</title>
        <authorList>
            <person name="Schulz F."/>
            <person name="Roux S."/>
            <person name="Paez-Espino D."/>
            <person name="Jungbluth S."/>
            <person name="Walsh D.A."/>
            <person name="Denef V.J."/>
            <person name="McMahon K.D."/>
            <person name="Konstantinidis K.T."/>
            <person name="Eloe-Fadrosh E.A."/>
            <person name="Kyrpides N.C."/>
            <person name="Woyke T."/>
        </authorList>
    </citation>
    <scope>NUCLEOTIDE SEQUENCE</scope>
    <source>
        <strain evidence="2">GVMAG-M-3300023174-134</strain>
    </source>
</reference>
<organism evidence="2">
    <name type="scientific">viral metagenome</name>
    <dbReference type="NCBI Taxonomy" id="1070528"/>
    <lineage>
        <taxon>unclassified sequences</taxon>
        <taxon>metagenomes</taxon>
        <taxon>organismal metagenomes</taxon>
    </lineage>
</organism>